<dbReference type="RefSeq" id="WP_075899940.1">
    <property type="nucleotide sequence ID" value="NZ_MKZS01000001.1"/>
</dbReference>
<dbReference type="EMBL" id="MKZS01000001">
    <property type="protein sequence ID" value="OLT60050.1"/>
    <property type="molecule type" value="Genomic_DNA"/>
</dbReference>
<name>A0A1U7N269_9CYAN</name>
<proteinExistence type="predicted"/>
<dbReference type="SUPFAM" id="SSF160719">
    <property type="entry name" value="gpW/gp25-like"/>
    <property type="match status" value="1"/>
</dbReference>
<evidence type="ECO:0000313" key="2">
    <source>
        <dbReference type="Proteomes" id="UP000186657"/>
    </source>
</evidence>
<sequence length="140" mass="15788">MEKDLLFTRRHSGQFISERQFVDLQSVNRDLATATGLDNLAQAILNRLYTRKGELAALGHPNYGSRLHLLVGEQNNNRLRSLANLYIRECLAQEPRIEEIKAIDFEPPSRQQRYTLVATLVLKAVGQETPLTLSFSLPGG</sequence>
<dbReference type="InterPro" id="IPR020288">
    <property type="entry name" value="Sheath_initiator"/>
</dbReference>
<evidence type="ECO:0000313" key="1">
    <source>
        <dbReference type="EMBL" id="OLT60050.1"/>
    </source>
</evidence>
<keyword evidence="2" id="KW-1185">Reference proteome</keyword>
<reference evidence="1 2" key="1">
    <citation type="submission" date="2016-10" db="EMBL/GenBank/DDBJ databases">
        <title>Comparative genomics uncovers the prolific and rare metabolic potential of the cyanobacterial genus Moorea.</title>
        <authorList>
            <person name="Leao T."/>
            <person name="Castelao G."/>
            <person name="Korobeynikov A."/>
            <person name="Monroe E.A."/>
            <person name="Podell S."/>
            <person name="Glukhov E."/>
            <person name="Allen E."/>
            <person name="Gerwick W.H."/>
            <person name="Gerwick L."/>
        </authorList>
    </citation>
    <scope>NUCLEOTIDE SEQUENCE [LARGE SCALE GENOMIC DNA]</scope>
    <source>
        <strain evidence="1 2">PNG5-198</strain>
    </source>
</reference>
<dbReference type="Proteomes" id="UP000186657">
    <property type="component" value="Unassembled WGS sequence"/>
</dbReference>
<protein>
    <submittedName>
        <fullName evidence="1">Lysozyme</fullName>
    </submittedName>
</protein>
<dbReference type="Gene3D" id="3.10.450.40">
    <property type="match status" value="1"/>
</dbReference>
<dbReference type="Pfam" id="PF10934">
    <property type="entry name" value="Sheath_initiator"/>
    <property type="match status" value="1"/>
</dbReference>
<accession>A0A1U7N269</accession>
<comment type="caution">
    <text evidence="1">The sequence shown here is derived from an EMBL/GenBank/DDBJ whole genome shotgun (WGS) entry which is preliminary data.</text>
</comment>
<dbReference type="AlphaFoldDB" id="A0A1U7N269"/>
<organism evidence="1 2">
    <name type="scientific">Moorena bouillonii PNG</name>
    <dbReference type="NCBI Taxonomy" id="568701"/>
    <lineage>
        <taxon>Bacteria</taxon>
        <taxon>Bacillati</taxon>
        <taxon>Cyanobacteriota</taxon>
        <taxon>Cyanophyceae</taxon>
        <taxon>Coleofasciculales</taxon>
        <taxon>Coleofasciculaceae</taxon>
        <taxon>Moorena</taxon>
    </lineage>
</organism>
<gene>
    <name evidence="1" type="ORF">BJP37_14465</name>
</gene>